<evidence type="ECO:0000256" key="1">
    <source>
        <dbReference type="SAM" id="MobiDB-lite"/>
    </source>
</evidence>
<gene>
    <name evidence="3" type="primary">LOC108254068</name>
</gene>
<organism evidence="2 3">
    <name type="scientific">Diaphorina citri</name>
    <name type="common">Asian citrus psyllid</name>
    <dbReference type="NCBI Taxonomy" id="121845"/>
    <lineage>
        <taxon>Eukaryota</taxon>
        <taxon>Metazoa</taxon>
        <taxon>Ecdysozoa</taxon>
        <taxon>Arthropoda</taxon>
        <taxon>Hexapoda</taxon>
        <taxon>Insecta</taxon>
        <taxon>Pterygota</taxon>
        <taxon>Neoptera</taxon>
        <taxon>Paraneoptera</taxon>
        <taxon>Hemiptera</taxon>
        <taxon>Sternorrhyncha</taxon>
        <taxon>Psylloidea</taxon>
        <taxon>Psyllidae</taxon>
        <taxon>Diaphorininae</taxon>
        <taxon>Diaphorina</taxon>
    </lineage>
</organism>
<dbReference type="GeneID" id="108254068"/>
<reference evidence="3" key="1">
    <citation type="submission" date="2025-08" db="UniProtKB">
        <authorList>
            <consortium name="RefSeq"/>
        </authorList>
    </citation>
    <scope>IDENTIFICATION</scope>
</reference>
<feature type="compositionally biased region" description="Basic residues" evidence="1">
    <location>
        <begin position="77"/>
        <end position="87"/>
    </location>
</feature>
<accession>A0A1S4ER48</accession>
<protein>
    <submittedName>
        <fullName evidence="3">Uncharacterized protein LOC108254068</fullName>
    </submittedName>
</protein>
<feature type="compositionally biased region" description="Low complexity" evidence="1">
    <location>
        <begin position="92"/>
        <end position="101"/>
    </location>
</feature>
<keyword evidence="2" id="KW-1185">Reference proteome</keyword>
<feature type="non-terminal residue" evidence="3">
    <location>
        <position position="110"/>
    </location>
</feature>
<evidence type="ECO:0000313" key="2">
    <source>
        <dbReference type="Proteomes" id="UP000079169"/>
    </source>
</evidence>
<dbReference type="KEGG" id="dci:108254068"/>
<name>A0A1S4ER48_DIACI</name>
<feature type="region of interest" description="Disordered" evidence="1">
    <location>
        <begin position="76"/>
        <end position="110"/>
    </location>
</feature>
<dbReference type="AlphaFoldDB" id="A0A1S4ER48"/>
<sequence>MMKYSDFPAKFADFFTTPNPSEEEEDVNISDILEDKLIPRRYIDSESRSLANRFDKDRKAFDRFGYEEKVRQVNNRRSFHRATRKYHNVSPATSDTASSTAYCRVQSPSS</sequence>
<dbReference type="RefSeq" id="XP_017304522.1">
    <property type="nucleotide sequence ID" value="XM_017449033.2"/>
</dbReference>
<dbReference type="Proteomes" id="UP000079169">
    <property type="component" value="Unplaced"/>
</dbReference>
<proteinExistence type="predicted"/>
<evidence type="ECO:0000313" key="3">
    <source>
        <dbReference type="RefSeq" id="XP_017304522.1"/>
    </source>
</evidence>
<dbReference type="PaxDb" id="121845-A0A1S4ER48"/>